<feature type="transmembrane region" description="Helical" evidence="1">
    <location>
        <begin position="177"/>
        <end position="199"/>
    </location>
</feature>
<dbReference type="InterPro" id="IPR038721">
    <property type="entry name" value="IS701-like_DDE_dom"/>
</dbReference>
<comment type="caution">
    <text evidence="3">The sequence shown here is derived from an EMBL/GenBank/DDBJ whole genome shotgun (WGS) entry which is preliminary data.</text>
</comment>
<feature type="transmembrane region" description="Helical" evidence="1">
    <location>
        <begin position="24"/>
        <end position="50"/>
    </location>
</feature>
<keyword evidence="1" id="KW-0812">Transmembrane</keyword>
<name>A0A7V8NLJ3_9BACT</name>
<evidence type="ECO:0000256" key="1">
    <source>
        <dbReference type="SAM" id="Phobius"/>
    </source>
</evidence>
<dbReference type="Pfam" id="PF13546">
    <property type="entry name" value="DDE_5"/>
    <property type="match status" value="1"/>
</dbReference>
<protein>
    <submittedName>
        <fullName evidence="3">Transposase</fullName>
    </submittedName>
</protein>
<keyword evidence="4" id="KW-1185">Reference proteome</keyword>
<proteinExistence type="predicted"/>
<keyword evidence="1" id="KW-0472">Membrane</keyword>
<accession>A0A7V8NLJ3</accession>
<keyword evidence="1" id="KW-1133">Transmembrane helix</keyword>
<dbReference type="InterPro" id="IPR012337">
    <property type="entry name" value="RNaseH-like_sf"/>
</dbReference>
<evidence type="ECO:0000259" key="2">
    <source>
        <dbReference type="Pfam" id="PF13546"/>
    </source>
</evidence>
<gene>
    <name evidence="3" type="ORF">HRJ53_01045</name>
</gene>
<dbReference type="Proteomes" id="UP000567293">
    <property type="component" value="Unassembled WGS sequence"/>
</dbReference>
<evidence type="ECO:0000313" key="4">
    <source>
        <dbReference type="Proteomes" id="UP000567293"/>
    </source>
</evidence>
<dbReference type="SUPFAM" id="SSF53098">
    <property type="entry name" value="Ribonuclease H-like"/>
    <property type="match status" value="1"/>
</dbReference>
<dbReference type="EMBL" id="JACDQQ010000105">
    <property type="protein sequence ID" value="MBA0083559.1"/>
    <property type="molecule type" value="Genomic_DNA"/>
</dbReference>
<evidence type="ECO:0000313" key="3">
    <source>
        <dbReference type="EMBL" id="MBA0083559.1"/>
    </source>
</evidence>
<sequence length="467" mass="52493">MSLWGSWWNAIELLRPAFSRLSTFLWFATIVAGMTVRADLLGVTSIVRALNLRPALYHRLLAHFHSTGVKLDRLAALWAAVVLRLFPTALRVNGRLILIGDGIKCPKRGKKMPAVKLLHQQSDANTKPEYIMGHSLQAVSVLVRAAHSFFAVPLAARIHEGLVWSNRDRRTLLDKMLVLLGLVAIATPFYFVADAYYAAGKVVNGLIAQGHHLLSRVKSNAVAYAPAGPPKGKRRRGRPTRYGKKIKLKSLLSHPQSMLELASPVYGERNVMLRYRVCDLIWRPAGRLVRFVAVIHPTRGSCLLMSTDLSLGAADIIYLYGLRFKIEHSFKQAIHLLGAFAYHFWMMDMTPLRYRNGNQYLHRQPADYRNHVRRKMHAYHVFIQAGVVAQGLLQYLAVVAPKLVWDSFGSWLRTIRPGIPPSEFVVANALRHMLPDFLLGSAKNGSLAEFIANRQDTTNMQGFRLAS</sequence>
<organism evidence="3 4">
    <name type="scientific">Candidatus Acidiferrum panamense</name>
    <dbReference type="NCBI Taxonomy" id="2741543"/>
    <lineage>
        <taxon>Bacteria</taxon>
        <taxon>Pseudomonadati</taxon>
        <taxon>Acidobacteriota</taxon>
        <taxon>Terriglobia</taxon>
        <taxon>Candidatus Acidiferrales</taxon>
        <taxon>Candidatus Acidiferrum</taxon>
    </lineage>
</organism>
<reference evidence="3" key="1">
    <citation type="submission" date="2020-06" db="EMBL/GenBank/DDBJ databases">
        <title>Legume-microbial interactions unlock mineral nutrients during tropical forest succession.</title>
        <authorList>
            <person name="Epihov D.Z."/>
        </authorList>
    </citation>
    <scope>NUCLEOTIDE SEQUENCE [LARGE SCALE GENOMIC DNA]</scope>
    <source>
        <strain evidence="3">Pan2503</strain>
    </source>
</reference>
<feature type="domain" description="Transposase IS701-like DDE" evidence="2">
    <location>
        <begin position="25"/>
        <end position="262"/>
    </location>
</feature>
<dbReference type="AlphaFoldDB" id="A0A7V8NLJ3"/>